<proteinExistence type="inferred from homology"/>
<dbReference type="Pfam" id="PF17762">
    <property type="entry name" value="HTH_ParB"/>
    <property type="match status" value="1"/>
</dbReference>
<evidence type="ECO:0000259" key="4">
    <source>
        <dbReference type="SMART" id="SM00470"/>
    </source>
</evidence>
<comment type="similarity">
    <text evidence="1">Belongs to the ParB family.</text>
</comment>
<dbReference type="InterPro" id="IPR050336">
    <property type="entry name" value="Chromosome_partition/occlusion"/>
</dbReference>
<dbReference type="InterPro" id="IPR042075">
    <property type="entry name" value="KorB_DNA-db"/>
</dbReference>
<dbReference type="EMBL" id="FNGO01000001">
    <property type="protein sequence ID" value="SDL10852.1"/>
    <property type="molecule type" value="Genomic_DNA"/>
</dbReference>
<dbReference type="InterPro" id="IPR041468">
    <property type="entry name" value="HTH_ParB/Spo0J"/>
</dbReference>
<evidence type="ECO:0000256" key="3">
    <source>
        <dbReference type="SAM" id="Coils"/>
    </source>
</evidence>
<keyword evidence="3" id="KW-0175">Coiled coil</keyword>
<organism evidence="5 6">
    <name type="scientific">Halarsenatibacter silvermanii</name>
    <dbReference type="NCBI Taxonomy" id="321763"/>
    <lineage>
        <taxon>Bacteria</taxon>
        <taxon>Bacillati</taxon>
        <taxon>Bacillota</taxon>
        <taxon>Clostridia</taxon>
        <taxon>Halanaerobiales</taxon>
        <taxon>Halarsenatibacteraceae</taxon>
        <taxon>Halarsenatibacter</taxon>
    </lineage>
</organism>
<dbReference type="Proteomes" id="UP000199476">
    <property type="component" value="Unassembled WGS sequence"/>
</dbReference>
<protein>
    <submittedName>
        <fullName evidence="5">ParB/RepB/Spo0J family partition protein</fullName>
    </submittedName>
</protein>
<dbReference type="PANTHER" id="PTHR33375">
    <property type="entry name" value="CHROMOSOME-PARTITIONING PROTEIN PARB-RELATED"/>
    <property type="match status" value="1"/>
</dbReference>
<evidence type="ECO:0000256" key="2">
    <source>
        <dbReference type="ARBA" id="ARBA00022829"/>
    </source>
</evidence>
<sequence>MNFAVLSLSNIEVMPDQSRQKFDEEALDDLARSIEQLGQLQPVIVRRNKEQGAADDSRYQLIAGERRYRAMKQQEEKGDIAALIVDEEIEPEKIKEINLVENIQREDLDELERAQGIKSYMDRHDLTVKEASLRLGVPRTTLTQWLKILEIKPEYQQAVLDDDCSLGLSHVSRAVSLGSSTGNPVLTEKLIKAVIKYNLTRAEVEKIGRLYNRHLHLEMEEAVGAVLMDRERQQAAADLGDLLEEEKREKPVKELIRAFSRASEKLEDYMEEIGHLEEEESRLLLDEFLYQYQLLQLMLPELEENGLEEMVKKILRRKTG</sequence>
<evidence type="ECO:0000313" key="6">
    <source>
        <dbReference type="Proteomes" id="UP000199476"/>
    </source>
</evidence>
<keyword evidence="6" id="KW-1185">Reference proteome</keyword>
<dbReference type="SUPFAM" id="SSF110849">
    <property type="entry name" value="ParB/Sulfiredoxin"/>
    <property type="match status" value="1"/>
</dbReference>
<reference evidence="5 6" key="1">
    <citation type="submission" date="2016-10" db="EMBL/GenBank/DDBJ databases">
        <authorList>
            <person name="de Groot N.N."/>
        </authorList>
    </citation>
    <scope>NUCLEOTIDE SEQUENCE [LARGE SCALE GENOMIC DNA]</scope>
    <source>
        <strain evidence="5 6">SLAS-1</strain>
    </source>
</reference>
<dbReference type="GO" id="GO:0005694">
    <property type="term" value="C:chromosome"/>
    <property type="evidence" value="ECO:0007669"/>
    <property type="project" value="TreeGrafter"/>
</dbReference>
<dbReference type="AlphaFoldDB" id="A0A1G9HDB5"/>
<dbReference type="RefSeq" id="WP_089757742.1">
    <property type="nucleotide sequence ID" value="NZ_FNGO01000001.1"/>
</dbReference>
<dbReference type="InterPro" id="IPR036086">
    <property type="entry name" value="ParB/Sulfiredoxin_sf"/>
</dbReference>
<evidence type="ECO:0000313" key="5">
    <source>
        <dbReference type="EMBL" id="SDL10852.1"/>
    </source>
</evidence>
<accession>A0A1G9HDB5</accession>
<dbReference type="PANTHER" id="PTHR33375:SF1">
    <property type="entry name" value="CHROMOSOME-PARTITIONING PROTEIN PARB-RELATED"/>
    <property type="match status" value="1"/>
</dbReference>
<dbReference type="STRING" id="321763.SAMN04488692_101179"/>
<feature type="coiled-coil region" evidence="3">
    <location>
        <begin position="252"/>
        <end position="286"/>
    </location>
</feature>
<dbReference type="OrthoDB" id="9802051at2"/>
<dbReference type="Gene3D" id="3.90.1530.30">
    <property type="match status" value="1"/>
</dbReference>
<evidence type="ECO:0000256" key="1">
    <source>
        <dbReference type="ARBA" id="ARBA00006295"/>
    </source>
</evidence>
<dbReference type="SUPFAM" id="SSF109709">
    <property type="entry name" value="KorB DNA-binding domain-like"/>
    <property type="match status" value="1"/>
</dbReference>
<keyword evidence="2" id="KW-0159">Chromosome partition</keyword>
<dbReference type="Pfam" id="PF02195">
    <property type="entry name" value="ParB_N"/>
    <property type="match status" value="1"/>
</dbReference>
<dbReference type="NCBIfam" id="TIGR00180">
    <property type="entry name" value="parB_part"/>
    <property type="match status" value="1"/>
</dbReference>
<gene>
    <name evidence="5" type="ORF">SAMN04488692_101179</name>
</gene>
<dbReference type="GO" id="GO:0003677">
    <property type="term" value="F:DNA binding"/>
    <property type="evidence" value="ECO:0007669"/>
    <property type="project" value="InterPro"/>
</dbReference>
<dbReference type="GO" id="GO:0007059">
    <property type="term" value="P:chromosome segregation"/>
    <property type="evidence" value="ECO:0007669"/>
    <property type="project" value="UniProtKB-KW"/>
</dbReference>
<dbReference type="InterPro" id="IPR003115">
    <property type="entry name" value="ParB_N"/>
</dbReference>
<dbReference type="InterPro" id="IPR004437">
    <property type="entry name" value="ParB/RepB/Spo0J"/>
</dbReference>
<name>A0A1G9HDB5_9FIRM</name>
<dbReference type="SMART" id="SM00470">
    <property type="entry name" value="ParB"/>
    <property type="match status" value="1"/>
</dbReference>
<feature type="domain" description="ParB-like N-terminal" evidence="4">
    <location>
        <begin position="4"/>
        <end position="103"/>
    </location>
</feature>
<dbReference type="Gene3D" id="1.10.10.730">
    <property type="entry name" value="KorB DNA-binding domain"/>
    <property type="match status" value="1"/>
</dbReference>